<gene>
    <name evidence="4" type="ORF">FNB15_02820</name>
</gene>
<evidence type="ECO:0000313" key="4">
    <source>
        <dbReference type="EMBL" id="QDO96272.1"/>
    </source>
</evidence>
<keyword evidence="1" id="KW-1003">Cell membrane</keyword>
<dbReference type="EMBL" id="CP041636">
    <property type="protein sequence ID" value="QDO96272.1"/>
    <property type="molecule type" value="Genomic_DNA"/>
</dbReference>
<feature type="transmembrane region" description="Helical" evidence="2">
    <location>
        <begin position="368"/>
        <end position="392"/>
    </location>
</feature>
<feature type="transmembrane region" description="Helical" evidence="2">
    <location>
        <begin position="94"/>
        <end position="115"/>
    </location>
</feature>
<feature type="transmembrane region" description="Helical" evidence="2">
    <location>
        <begin position="467"/>
        <end position="486"/>
    </location>
</feature>
<dbReference type="Pfam" id="PF06808">
    <property type="entry name" value="DctM"/>
    <property type="match status" value="1"/>
</dbReference>
<feature type="transmembrane region" description="Helical" evidence="2">
    <location>
        <begin position="833"/>
        <end position="851"/>
    </location>
</feature>
<feature type="transmembrane region" description="Helical" evidence="2">
    <location>
        <begin position="70"/>
        <end position="87"/>
    </location>
</feature>
<sequence length="862" mass="92502">MTTTANRPATEQELQELVKEADLGGRDPQGLVAKIILIVAVAWSVFQVWYASPLPFVFGVFILNDTEARAIHLGFSVFLAFTCYPAFKRSPRRYIPIADWVFAIAGAFAASYLFLFYRDLALRPGQPTWYDLVASGVGLLLLLEATRRSLGPPMVIVAAVFITFTFAGPWMPDVIQHKGASLTKFLQHQWLTTEGVFGVALGVSAGFVFLFVLFGSLLEKAGGGNWMMQISVALLGHLRGGPAKVAVVSSALNGVVSGSSVSNVVSGGIFTIPMMKRTGLSGVKAGAIETASSVNGQIMPPVMGAAAFLMTEYVGLPYSDIVKHAFLPAVISYIALFYIVDIEAQIINAKPLERAIKRPRGEFWLRQLLGWSGTVAFICGLYYVVLGIQAVFGVAAPWLLAIGGIGLYLVSLWYAARFPDLELDDASNPDLKIPEAWAVARTGLHFTLPIIVLLWCLMVEEMSPGLSAFWATASVMAIVVTQRPIIAFFRGSREFSATVKQGLLDLVDGLNLGARNMIGIGIATATAGIIVGTVTLTGMGLMMTDFVEFLSGGNVMIMLFLTAFICLILGMGIPTTANYILVATLMAPVIVELGAQAGLAIPLIAVHMFVFYFGIMADVTPPVGLASFAAAAISGEDPIKTGLQGTIYSMRTAVLPFVFIFNPQLLLIDIDHAAEAVLVIGISTIAILLFAAGTMGWFLTRSKLWESALLLLICFAMFRPGFFMDKLYEPYVQAPAAQIYDIAGRLPDDGRILLVVAGTTLEGEDVTKTISLPVGLPGDGRKRLADAGLTLVPMGDKMQIGAIKFGSGAKRVGLEGGFTVEHVLLPADRPSKHLVYIPAFILLAGIVMLQLRRRKTAKLAVA</sequence>
<feature type="transmembrane region" description="Helical" evidence="2">
    <location>
        <begin position="676"/>
        <end position="699"/>
    </location>
</feature>
<evidence type="ECO:0000256" key="2">
    <source>
        <dbReference type="SAM" id="Phobius"/>
    </source>
</evidence>
<dbReference type="AlphaFoldDB" id="A0A516GXP3"/>
<keyword evidence="2" id="KW-1133">Transmembrane helix</keyword>
<feature type="transmembrane region" description="Helical" evidence="2">
    <location>
        <begin position="302"/>
        <end position="319"/>
    </location>
</feature>
<name>A0A516GXP3_9PROT</name>
<dbReference type="NCBIfam" id="TIGR02123">
    <property type="entry name" value="TRAP_fused"/>
    <property type="match status" value="1"/>
</dbReference>
<organism evidence="4 5">
    <name type="scientific">Ferrovibrio terrae</name>
    <dbReference type="NCBI Taxonomy" id="2594003"/>
    <lineage>
        <taxon>Bacteria</taxon>
        <taxon>Pseudomonadati</taxon>
        <taxon>Pseudomonadota</taxon>
        <taxon>Alphaproteobacteria</taxon>
        <taxon>Rhodospirillales</taxon>
        <taxon>Rhodospirillaceae</taxon>
        <taxon>Ferrovibrio</taxon>
    </lineage>
</organism>
<dbReference type="PANTHER" id="PTHR43849">
    <property type="entry name" value="BLL3936 PROTEIN"/>
    <property type="match status" value="1"/>
</dbReference>
<feature type="transmembrane region" description="Helical" evidence="2">
    <location>
        <begin position="436"/>
        <end position="455"/>
    </location>
</feature>
<dbReference type="PANTHER" id="PTHR43849:SF2">
    <property type="entry name" value="BLL3936 PROTEIN"/>
    <property type="match status" value="1"/>
</dbReference>
<keyword evidence="5" id="KW-1185">Reference proteome</keyword>
<dbReference type="GO" id="GO:0022857">
    <property type="term" value="F:transmembrane transporter activity"/>
    <property type="evidence" value="ECO:0007669"/>
    <property type="project" value="UniProtKB-UniRule"/>
</dbReference>
<feature type="transmembrane region" description="Helical" evidence="2">
    <location>
        <begin position="704"/>
        <end position="722"/>
    </location>
</feature>
<dbReference type="InterPro" id="IPR010656">
    <property type="entry name" value="DctM"/>
</dbReference>
<accession>A0A516GXP3</accession>
<dbReference type="OrthoDB" id="9759894at2"/>
<feature type="transmembrane region" description="Helical" evidence="2">
    <location>
        <begin position="555"/>
        <end position="573"/>
    </location>
</feature>
<keyword evidence="1" id="KW-0997">Cell inner membrane</keyword>
<feature type="transmembrane region" description="Helical" evidence="2">
    <location>
        <begin position="653"/>
        <end position="670"/>
    </location>
</feature>
<comment type="subcellular location">
    <subcellularLocation>
        <location evidence="1">Cell inner membrane</location>
        <topology evidence="1">Multi-pass membrane protein</topology>
    </subcellularLocation>
</comment>
<feature type="transmembrane region" description="Helical" evidence="2">
    <location>
        <begin position="127"/>
        <end position="143"/>
    </location>
</feature>
<keyword evidence="2" id="KW-0812">Transmembrane</keyword>
<keyword evidence="2" id="KW-0472">Membrane</keyword>
<dbReference type="Pfam" id="PF11874">
    <property type="entry name" value="DUF3394"/>
    <property type="match status" value="1"/>
</dbReference>
<keyword evidence="1" id="KW-0813">Transport</keyword>
<dbReference type="GO" id="GO:0005886">
    <property type="term" value="C:plasma membrane"/>
    <property type="evidence" value="ECO:0007669"/>
    <property type="project" value="UniProtKB-SubCell"/>
</dbReference>
<protein>
    <submittedName>
        <fullName evidence="4">TRAP transporter fused permease subunit</fullName>
    </submittedName>
</protein>
<feature type="transmembrane region" description="Helical" evidence="2">
    <location>
        <begin position="580"/>
        <end position="604"/>
    </location>
</feature>
<feature type="transmembrane region" description="Helical" evidence="2">
    <location>
        <begin position="325"/>
        <end position="347"/>
    </location>
</feature>
<dbReference type="RefSeq" id="WP_144067253.1">
    <property type="nucleotide sequence ID" value="NZ_CP041636.1"/>
</dbReference>
<reference evidence="4 5" key="1">
    <citation type="submission" date="2019-07" db="EMBL/GenBank/DDBJ databases">
        <title>Genome sequencing for Ferrovibrio sp. K5.</title>
        <authorList>
            <person name="Park S.-J."/>
        </authorList>
    </citation>
    <scope>NUCLEOTIDE SEQUENCE [LARGE SCALE GENOMIC DNA]</scope>
    <source>
        <strain evidence="4 5">K5</strain>
    </source>
</reference>
<dbReference type="Proteomes" id="UP000317496">
    <property type="component" value="Chromosome"/>
</dbReference>
<evidence type="ECO:0000259" key="3">
    <source>
        <dbReference type="Pfam" id="PF06808"/>
    </source>
</evidence>
<evidence type="ECO:0000256" key="1">
    <source>
        <dbReference type="RuleBase" id="RU369079"/>
    </source>
</evidence>
<feature type="transmembrane region" description="Helical" evidence="2">
    <location>
        <begin position="520"/>
        <end position="543"/>
    </location>
</feature>
<feature type="domain" description="TRAP C4-dicarboxylate transport system permease DctM subunit" evidence="3">
    <location>
        <begin position="138"/>
        <end position="669"/>
    </location>
</feature>
<dbReference type="InterPro" id="IPR011853">
    <property type="entry name" value="TRAP_DctM-Dct_fused"/>
</dbReference>
<evidence type="ECO:0000313" key="5">
    <source>
        <dbReference type="Proteomes" id="UP000317496"/>
    </source>
</evidence>
<feature type="transmembrane region" description="Helical" evidence="2">
    <location>
        <begin position="155"/>
        <end position="175"/>
    </location>
</feature>
<feature type="transmembrane region" description="Helical" evidence="2">
    <location>
        <begin position="398"/>
        <end position="416"/>
    </location>
</feature>
<comment type="function">
    <text evidence="1">Part of the tripartite ATP-independent periplasmic (TRAP) transport system.</text>
</comment>
<proteinExistence type="predicted"/>
<dbReference type="InterPro" id="IPR021814">
    <property type="entry name" value="DUF3394"/>
</dbReference>
<feature type="transmembrane region" description="Helical" evidence="2">
    <location>
        <begin position="31"/>
        <end position="50"/>
    </location>
</feature>
<feature type="transmembrane region" description="Helical" evidence="2">
    <location>
        <begin position="195"/>
        <end position="218"/>
    </location>
</feature>
<dbReference type="KEGG" id="fer:FNB15_02820"/>
<feature type="transmembrane region" description="Helical" evidence="2">
    <location>
        <begin position="610"/>
        <end position="633"/>
    </location>
</feature>